<keyword evidence="3" id="KW-1185">Reference proteome</keyword>
<gene>
    <name evidence="2" type="ORF">Tco_1068152</name>
</gene>
<reference evidence="2" key="2">
    <citation type="submission" date="2022-01" db="EMBL/GenBank/DDBJ databases">
        <authorList>
            <person name="Yamashiro T."/>
            <person name="Shiraishi A."/>
            <person name="Satake H."/>
            <person name="Nakayama K."/>
        </authorList>
    </citation>
    <scope>NUCLEOTIDE SEQUENCE</scope>
</reference>
<dbReference type="Proteomes" id="UP001151760">
    <property type="component" value="Unassembled WGS sequence"/>
</dbReference>
<evidence type="ECO:0000313" key="3">
    <source>
        <dbReference type="Proteomes" id="UP001151760"/>
    </source>
</evidence>
<protein>
    <submittedName>
        <fullName evidence="2">Uncharacterized protein</fullName>
    </submittedName>
</protein>
<feature type="compositionally biased region" description="Polar residues" evidence="1">
    <location>
        <begin position="328"/>
        <end position="337"/>
    </location>
</feature>
<evidence type="ECO:0000313" key="2">
    <source>
        <dbReference type="EMBL" id="GJT86435.1"/>
    </source>
</evidence>
<proteinExistence type="predicted"/>
<accession>A0ABQ5HEW9</accession>
<feature type="region of interest" description="Disordered" evidence="1">
    <location>
        <begin position="302"/>
        <end position="387"/>
    </location>
</feature>
<feature type="compositionally biased region" description="Low complexity" evidence="1">
    <location>
        <begin position="548"/>
        <end position="561"/>
    </location>
</feature>
<reference evidence="2" key="1">
    <citation type="journal article" date="2022" name="Int. J. Mol. Sci.">
        <title>Draft Genome of Tanacetum Coccineum: Genomic Comparison of Closely Related Tanacetum-Family Plants.</title>
        <authorList>
            <person name="Yamashiro T."/>
            <person name="Shiraishi A."/>
            <person name="Nakayama K."/>
            <person name="Satake H."/>
        </authorList>
    </citation>
    <scope>NUCLEOTIDE SEQUENCE</scope>
</reference>
<name>A0ABQ5HEW9_9ASTR</name>
<feature type="compositionally biased region" description="Polar residues" evidence="1">
    <location>
        <begin position="366"/>
        <end position="387"/>
    </location>
</feature>
<organism evidence="2 3">
    <name type="scientific">Tanacetum coccineum</name>
    <dbReference type="NCBI Taxonomy" id="301880"/>
    <lineage>
        <taxon>Eukaryota</taxon>
        <taxon>Viridiplantae</taxon>
        <taxon>Streptophyta</taxon>
        <taxon>Embryophyta</taxon>
        <taxon>Tracheophyta</taxon>
        <taxon>Spermatophyta</taxon>
        <taxon>Magnoliopsida</taxon>
        <taxon>eudicotyledons</taxon>
        <taxon>Gunneridae</taxon>
        <taxon>Pentapetalae</taxon>
        <taxon>asterids</taxon>
        <taxon>campanulids</taxon>
        <taxon>Asterales</taxon>
        <taxon>Asteraceae</taxon>
        <taxon>Asteroideae</taxon>
        <taxon>Anthemideae</taxon>
        <taxon>Anthemidinae</taxon>
        <taxon>Tanacetum</taxon>
    </lineage>
</organism>
<feature type="region of interest" description="Disordered" evidence="1">
    <location>
        <begin position="525"/>
        <end position="567"/>
    </location>
</feature>
<feature type="compositionally biased region" description="Basic and acidic residues" evidence="1">
    <location>
        <begin position="354"/>
        <end position="365"/>
    </location>
</feature>
<dbReference type="EMBL" id="BQNB010019546">
    <property type="protein sequence ID" value="GJT86435.1"/>
    <property type="molecule type" value="Genomic_DNA"/>
</dbReference>
<evidence type="ECO:0000256" key="1">
    <source>
        <dbReference type="SAM" id="MobiDB-lite"/>
    </source>
</evidence>
<comment type="caution">
    <text evidence="2">The sequence shown here is derived from an EMBL/GenBank/DDBJ whole genome shotgun (WGS) entry which is preliminary data.</text>
</comment>
<sequence length="680" mass="78199">MEQPQQIISADQLVTTKYQSIGRCNNYAVIQNIPCSKDCKIVVRLVVNANETIRFTMDRKEITYTVDMFCLTLKLPVETPENPFIAPTTLKFIQPFLKTIGYQGNVDKIFHAVVNRVHVDYVGLLWWDFLHYVQQKKDAIQYPRFTKLIIYDLIKKFDSIPQRLEEYYHSIKDDIPLVSVYTTGNVTIKGILIPNEFITEDIRATPEYEEYGRCLPGTPTPVVVVDDVVQKKKRTQVAGETSSLRKSLISLALHKTDKIAEEQENMAAVEEHLLKEDVEKIVEGDDEESYVSAFVDSVFLNEEEDIDDKKDDDNDDDDNDDHTDHTLVKTQVTGSLENRNEKMQTPIPSPLRSPRTDLSSDKTISKELTANVSPTPATTSQDPSKSKCISSKYKHIPGALHMICRRQGLIKQMEKKFIASNATNDIIEDNLTRVIADTIIKERDTFLAFVPALIFKKFADHAPTIIEELFKNHINKNVITVHPIISSSIATTTTDLQHQLYLKLKSNLQNQVDDPELWDVLKHHDDHQEDDAPPEGEKRAKRKKTSKGLKSTSGSSSKQQAQRSNTYNKKVNYRESKLLNALMTFIRSRVIWKRVHDFQLGIKSYQIRINLTALTLIFPVEIVKFCDATLERVLNKVKLKIFETEFLKKAHLLGELDLDIMKAYKREITKRLRHRNQMRR</sequence>